<protein>
    <recommendedName>
        <fullName evidence="2">HNH nuclease domain-containing protein</fullName>
    </recommendedName>
</protein>
<feature type="domain" description="HNH nuclease" evidence="2">
    <location>
        <begin position="353"/>
        <end position="405"/>
    </location>
</feature>
<dbReference type="CDD" id="cd00085">
    <property type="entry name" value="HNHc"/>
    <property type="match status" value="1"/>
</dbReference>
<proteinExistence type="inferred from homology"/>
<evidence type="ECO:0000313" key="3">
    <source>
        <dbReference type="EMBL" id="BBY61526.1"/>
    </source>
</evidence>
<accession>A0A7I7T0D9</accession>
<sequence length="474" mass="50896">MGSTILHKAVAAVRAAHDELAALPVDTLSHRELLDVLGELEILSRQLPAQSHRILARLTAEASPQALGAKTLPDVLTTRLRVSRTEAKRRVRDAAVLGPRRSLIGEPLSPVLELTAAAQAAGQIGPEHVAIIGEFFRKLPAWVDPQTRTQAESDLVVNARGLTPEELKQVAQRLQTLIDQDGPMPDDAEQARKRGVWIGKQQADGMTPVHALLDPLCLATLEAVTARLAAPGMCNPYDENPCISGTPSHDQVAGDDRSAAQRNHDALTAMGRSVLSSGELGQHNGLPAMIIVSTTLQDLTDAAGVGVTAGGSLLPMSDVIRLASHAHHSLVVFDKHTARPLYLGRSKRIATADQRIVLLARDRGCTRPGCTVCGYDCQVHHITGWATGGQTNVDTMVLACPADNRLADDGYFVRIRADGSVEWIPPPHNDIGQARTNVYHHPERMLTTSQADTEIARQVAAPDRDDDVGDDEVA</sequence>
<dbReference type="GO" id="GO:0003676">
    <property type="term" value="F:nucleic acid binding"/>
    <property type="evidence" value="ECO:0007669"/>
    <property type="project" value="InterPro"/>
</dbReference>
<evidence type="ECO:0000259" key="2">
    <source>
        <dbReference type="SMART" id="SM00507"/>
    </source>
</evidence>
<dbReference type="Pfam" id="PF01844">
    <property type="entry name" value="HNH"/>
    <property type="match status" value="1"/>
</dbReference>
<dbReference type="GO" id="GO:0004519">
    <property type="term" value="F:endonuclease activity"/>
    <property type="evidence" value="ECO:0007669"/>
    <property type="project" value="InterPro"/>
</dbReference>
<dbReference type="EMBL" id="AP022595">
    <property type="protein sequence ID" value="BBY61526.1"/>
    <property type="molecule type" value="Genomic_DNA"/>
</dbReference>
<dbReference type="AlphaFoldDB" id="A0A7I7T0D9"/>
<dbReference type="InterPro" id="IPR003870">
    <property type="entry name" value="DUF222"/>
</dbReference>
<dbReference type="GO" id="GO:0008270">
    <property type="term" value="F:zinc ion binding"/>
    <property type="evidence" value="ECO:0007669"/>
    <property type="project" value="InterPro"/>
</dbReference>
<comment type="similarity">
    <text evidence="1">Belongs to the Rv1128c/1148c/1588c/1702c/1945/3466 family.</text>
</comment>
<dbReference type="SMART" id="SM00507">
    <property type="entry name" value="HNHc"/>
    <property type="match status" value="1"/>
</dbReference>
<evidence type="ECO:0000313" key="4">
    <source>
        <dbReference type="Proteomes" id="UP000466445"/>
    </source>
</evidence>
<gene>
    <name evidence="3" type="ORF">MSAR_46620</name>
</gene>
<evidence type="ECO:0000256" key="1">
    <source>
        <dbReference type="ARBA" id="ARBA00023450"/>
    </source>
</evidence>
<name>A0A7I7T0D9_9MYCO</name>
<organism evidence="3 4">
    <name type="scientific">Mycolicibacterium sarraceniae</name>
    <dbReference type="NCBI Taxonomy" id="1534348"/>
    <lineage>
        <taxon>Bacteria</taxon>
        <taxon>Bacillati</taxon>
        <taxon>Actinomycetota</taxon>
        <taxon>Actinomycetes</taxon>
        <taxon>Mycobacteriales</taxon>
        <taxon>Mycobacteriaceae</taxon>
        <taxon>Mycolicibacterium</taxon>
    </lineage>
</organism>
<dbReference type="InterPro" id="IPR003615">
    <property type="entry name" value="HNH_nuc"/>
</dbReference>
<dbReference type="RefSeq" id="WP_163700910.1">
    <property type="nucleotide sequence ID" value="NZ_AP022595.1"/>
</dbReference>
<reference evidence="3 4" key="1">
    <citation type="journal article" date="2019" name="Emerg. Microbes Infect.">
        <title>Comprehensive subspecies identification of 175 nontuberculous mycobacteria species based on 7547 genomic profiles.</title>
        <authorList>
            <person name="Matsumoto Y."/>
            <person name="Kinjo T."/>
            <person name="Motooka D."/>
            <person name="Nabeya D."/>
            <person name="Jung N."/>
            <person name="Uechi K."/>
            <person name="Horii T."/>
            <person name="Iida T."/>
            <person name="Fujita J."/>
            <person name="Nakamura S."/>
        </authorList>
    </citation>
    <scope>NUCLEOTIDE SEQUENCE [LARGE SCALE GENOMIC DNA]</scope>
    <source>
        <strain evidence="3 4">JCM 30395</strain>
    </source>
</reference>
<dbReference type="Pfam" id="PF02720">
    <property type="entry name" value="DUF222"/>
    <property type="match status" value="1"/>
</dbReference>
<keyword evidence="4" id="KW-1185">Reference proteome</keyword>
<dbReference type="InterPro" id="IPR002711">
    <property type="entry name" value="HNH"/>
</dbReference>
<dbReference type="KEGG" id="msar:MSAR_46620"/>
<dbReference type="Proteomes" id="UP000466445">
    <property type="component" value="Chromosome"/>
</dbReference>